<dbReference type="OrthoDB" id="8595466at2"/>
<dbReference type="NCBIfam" id="TIGR02532">
    <property type="entry name" value="IV_pilin_GFxxxE"/>
    <property type="match status" value="1"/>
</dbReference>
<dbReference type="InterPro" id="IPR031982">
    <property type="entry name" value="PilE-like"/>
</dbReference>
<dbReference type="Pfam" id="PF07963">
    <property type="entry name" value="N_methyl"/>
    <property type="match status" value="1"/>
</dbReference>
<dbReference type="GO" id="GO:0043683">
    <property type="term" value="P:type IV pilus assembly"/>
    <property type="evidence" value="ECO:0007669"/>
    <property type="project" value="InterPro"/>
</dbReference>
<dbReference type="InterPro" id="IPR045584">
    <property type="entry name" value="Pilin-like"/>
</dbReference>
<evidence type="ECO:0000313" key="4">
    <source>
        <dbReference type="EMBL" id="SUA36552.1"/>
    </source>
</evidence>
<keyword evidence="3" id="KW-0812">Transmembrane</keyword>
<comment type="subunit">
    <text evidence="1">The pili are polar flexible filaments of about 5.4 nanometers diameter and 2.5 micrometers average length; they consist of only a single polypeptide chain arranged in a helical configuration of five subunits per turn in the assembled pilus.</text>
</comment>
<proteinExistence type="predicted"/>
<dbReference type="Gene3D" id="3.30.700.50">
    <property type="match status" value="1"/>
</dbReference>
<evidence type="ECO:0000313" key="5">
    <source>
        <dbReference type="Proteomes" id="UP000254055"/>
    </source>
</evidence>
<dbReference type="InterPro" id="IPR012902">
    <property type="entry name" value="N_methyl_site"/>
</dbReference>
<dbReference type="PROSITE" id="PS00409">
    <property type="entry name" value="PROKAR_NTER_METHYL"/>
    <property type="match status" value="1"/>
</dbReference>
<dbReference type="EMBL" id="UGRS01000001">
    <property type="protein sequence ID" value="SUA36552.1"/>
    <property type="molecule type" value="Genomic_DNA"/>
</dbReference>
<evidence type="ECO:0000256" key="2">
    <source>
        <dbReference type="SAM" id="MobiDB-lite"/>
    </source>
</evidence>
<feature type="transmembrane region" description="Helical" evidence="3">
    <location>
        <begin position="12"/>
        <end position="30"/>
    </location>
</feature>
<feature type="region of interest" description="Disordered" evidence="2">
    <location>
        <begin position="129"/>
        <end position="157"/>
    </location>
</feature>
<evidence type="ECO:0000256" key="1">
    <source>
        <dbReference type="ARBA" id="ARBA00011156"/>
    </source>
</evidence>
<organism evidence="4 5">
    <name type="scientific">Neisseria zoodegmatis</name>
    <dbReference type="NCBI Taxonomy" id="326523"/>
    <lineage>
        <taxon>Bacteria</taxon>
        <taxon>Pseudomonadati</taxon>
        <taxon>Pseudomonadota</taxon>
        <taxon>Betaproteobacteria</taxon>
        <taxon>Neisseriales</taxon>
        <taxon>Neisseriaceae</taxon>
        <taxon>Neisseria</taxon>
    </lineage>
</organism>
<dbReference type="RefSeq" id="WP_115133746.1">
    <property type="nucleotide sequence ID" value="NZ_UGRS01000001.1"/>
</dbReference>
<feature type="compositionally biased region" description="Basic and acidic residues" evidence="2">
    <location>
        <begin position="139"/>
        <end position="149"/>
    </location>
</feature>
<evidence type="ECO:0000256" key="3">
    <source>
        <dbReference type="SAM" id="Phobius"/>
    </source>
</evidence>
<accession>A0A378WHM5</accession>
<dbReference type="Pfam" id="PF16732">
    <property type="entry name" value="ComP_DUS"/>
    <property type="match status" value="1"/>
</dbReference>
<dbReference type="AlphaFoldDB" id="A0A378WHM5"/>
<gene>
    <name evidence="4" type="primary">pilE1</name>
    <name evidence="4" type="ORF">NCTC12229_00970</name>
</gene>
<name>A0A378WHM5_9NEIS</name>
<dbReference type="Proteomes" id="UP000254055">
    <property type="component" value="Unassembled WGS sequence"/>
</dbReference>
<dbReference type="SUPFAM" id="SSF54523">
    <property type="entry name" value="Pili subunits"/>
    <property type="match status" value="1"/>
</dbReference>
<keyword evidence="3" id="KW-0472">Membrane</keyword>
<reference evidence="4 5" key="1">
    <citation type="submission" date="2018-06" db="EMBL/GenBank/DDBJ databases">
        <authorList>
            <consortium name="Pathogen Informatics"/>
            <person name="Doyle S."/>
        </authorList>
    </citation>
    <scope>NUCLEOTIDE SEQUENCE [LARGE SCALE GENOMIC DNA]</scope>
    <source>
        <strain evidence="4 5">NCTC12229</strain>
    </source>
</reference>
<sequence length="157" mass="17953">MNKQHGFTLIELLFIIAILAILAAIAIPPYQQYIKDSRLREVHTLLLKNAHIMEQFYQQNRSFKQTSTTWPQLPETSTRHFCIRPQGNARGALNDKFTLKAVAINKNYEPRVLKINESLITTICESSTNSCGEEGDFFPSKDSEDKSPTDKNCTIYQ</sequence>
<keyword evidence="3" id="KW-1133">Transmembrane helix</keyword>
<protein>
    <submittedName>
        <fullName evidence="4">Pilin</fullName>
    </submittedName>
</protein>